<evidence type="ECO:0000313" key="5">
    <source>
        <dbReference type="EMBL" id="GMA39460.1"/>
    </source>
</evidence>
<dbReference type="InterPro" id="IPR000524">
    <property type="entry name" value="Tscrpt_reg_HTH_GntR"/>
</dbReference>
<accession>A0ABQ6ING8</accession>
<protein>
    <submittedName>
        <fullName evidence="5">GntR family transcriptional regulator</fullName>
    </submittedName>
</protein>
<evidence type="ECO:0000256" key="3">
    <source>
        <dbReference type="ARBA" id="ARBA00023163"/>
    </source>
</evidence>
<evidence type="ECO:0000256" key="1">
    <source>
        <dbReference type="ARBA" id="ARBA00023015"/>
    </source>
</evidence>
<evidence type="ECO:0000313" key="6">
    <source>
        <dbReference type="Proteomes" id="UP001157126"/>
    </source>
</evidence>
<dbReference type="PROSITE" id="PS50949">
    <property type="entry name" value="HTH_GNTR"/>
    <property type="match status" value="1"/>
</dbReference>
<dbReference type="SUPFAM" id="SSF46785">
    <property type="entry name" value="Winged helix' DNA-binding domain"/>
    <property type="match status" value="1"/>
</dbReference>
<evidence type="ECO:0000256" key="2">
    <source>
        <dbReference type="ARBA" id="ARBA00023125"/>
    </source>
</evidence>
<sequence>MDPFDNRSPIYLQIADGIRRSILAGELADGEQVMSTTQYATTYRINPATAAKAMTLLVDEDLLHKRRGLGMFVSDGARERLRLRRRATFWDEVLRPVLAEAHDLGITTAEVVSHIQQAEQAQGER</sequence>
<dbReference type="Gene3D" id="1.10.10.10">
    <property type="entry name" value="Winged helix-like DNA-binding domain superfamily/Winged helix DNA-binding domain"/>
    <property type="match status" value="1"/>
</dbReference>
<dbReference type="CDD" id="cd07377">
    <property type="entry name" value="WHTH_GntR"/>
    <property type="match status" value="1"/>
</dbReference>
<keyword evidence="6" id="KW-1185">Reference proteome</keyword>
<comment type="caution">
    <text evidence="5">The sequence shown here is derived from an EMBL/GenBank/DDBJ whole genome shotgun (WGS) entry which is preliminary data.</text>
</comment>
<evidence type="ECO:0000259" key="4">
    <source>
        <dbReference type="PROSITE" id="PS50949"/>
    </source>
</evidence>
<dbReference type="Proteomes" id="UP001157126">
    <property type="component" value="Unassembled WGS sequence"/>
</dbReference>
<organism evidence="5 6">
    <name type="scientific">Mobilicoccus caccae</name>
    <dbReference type="NCBI Taxonomy" id="1859295"/>
    <lineage>
        <taxon>Bacteria</taxon>
        <taxon>Bacillati</taxon>
        <taxon>Actinomycetota</taxon>
        <taxon>Actinomycetes</taxon>
        <taxon>Micrococcales</taxon>
        <taxon>Dermatophilaceae</taxon>
        <taxon>Mobilicoccus</taxon>
    </lineage>
</organism>
<dbReference type="InterPro" id="IPR036390">
    <property type="entry name" value="WH_DNA-bd_sf"/>
</dbReference>
<keyword evidence="2" id="KW-0238">DNA-binding</keyword>
<dbReference type="EMBL" id="BSUO01000001">
    <property type="protein sequence ID" value="GMA39460.1"/>
    <property type="molecule type" value="Genomic_DNA"/>
</dbReference>
<keyword evidence="1" id="KW-0805">Transcription regulation</keyword>
<dbReference type="InterPro" id="IPR036388">
    <property type="entry name" value="WH-like_DNA-bd_sf"/>
</dbReference>
<proteinExistence type="predicted"/>
<reference evidence="6" key="1">
    <citation type="journal article" date="2019" name="Int. J. Syst. Evol. Microbiol.">
        <title>The Global Catalogue of Microorganisms (GCM) 10K type strain sequencing project: providing services to taxonomists for standard genome sequencing and annotation.</title>
        <authorList>
            <consortium name="The Broad Institute Genomics Platform"/>
            <consortium name="The Broad Institute Genome Sequencing Center for Infectious Disease"/>
            <person name="Wu L."/>
            <person name="Ma J."/>
        </authorList>
    </citation>
    <scope>NUCLEOTIDE SEQUENCE [LARGE SCALE GENOMIC DNA]</scope>
    <source>
        <strain evidence="6">NBRC 113072</strain>
    </source>
</reference>
<keyword evidence="3" id="KW-0804">Transcription</keyword>
<feature type="domain" description="HTH gntR-type" evidence="4">
    <location>
        <begin position="8"/>
        <end position="76"/>
    </location>
</feature>
<dbReference type="RefSeq" id="WP_284303367.1">
    <property type="nucleotide sequence ID" value="NZ_BSUO01000001.1"/>
</dbReference>
<name>A0ABQ6ING8_9MICO</name>
<dbReference type="PANTHER" id="PTHR38445:SF10">
    <property type="entry name" value="GNTR-FAMILY TRANSCRIPTIONAL REGULATOR"/>
    <property type="match status" value="1"/>
</dbReference>
<dbReference type="PANTHER" id="PTHR38445">
    <property type="entry name" value="HTH-TYPE TRANSCRIPTIONAL REPRESSOR YTRA"/>
    <property type="match status" value="1"/>
</dbReference>
<gene>
    <name evidence="5" type="ORF">GCM10025883_15050</name>
</gene>
<dbReference type="Pfam" id="PF00392">
    <property type="entry name" value="GntR"/>
    <property type="match status" value="1"/>
</dbReference>